<dbReference type="EMBL" id="UAWL01000006">
    <property type="protein sequence ID" value="SQB99208.1"/>
    <property type="molecule type" value="Genomic_DNA"/>
</dbReference>
<sequence length="239" mass="27128">MPATILTTLTTSFISRFLRQCRYIALFLGILSPWLHAIPLCQSYSEYLKLWGGNMMQVVSLHAVMSLDFAPNQAPNQISNQPQPNQSSIQTRINGGVGVSVGVTYVHTDDERDFDFGWRIKYFFLDSRHLNQSRHLIGASLYLHPFPNPYHKWSGAIQTHKDCEDKDDGFPTPFSFAIGSGSVIIDDRAQVSAGGYIEAGIAFFKWFVINGEVLYRASFYPLHNQWQTTHSINFILNLF</sequence>
<organism evidence="1 2">
    <name type="scientific">Helicobacter fennelliae</name>
    <dbReference type="NCBI Taxonomy" id="215"/>
    <lineage>
        <taxon>Bacteria</taxon>
        <taxon>Pseudomonadati</taxon>
        <taxon>Campylobacterota</taxon>
        <taxon>Epsilonproteobacteria</taxon>
        <taxon>Campylobacterales</taxon>
        <taxon>Helicobacteraceae</taxon>
        <taxon>Helicobacter</taxon>
    </lineage>
</organism>
<evidence type="ECO:0000313" key="1">
    <source>
        <dbReference type="EMBL" id="SQB99208.1"/>
    </source>
</evidence>
<dbReference type="RefSeq" id="WP_112058862.1">
    <property type="nucleotide sequence ID" value="NZ_UAWL01000006.1"/>
</dbReference>
<dbReference type="Proteomes" id="UP000250166">
    <property type="component" value="Unassembled WGS sequence"/>
</dbReference>
<protein>
    <recommendedName>
        <fullName evidence="3">Outer membrane protein</fullName>
    </recommendedName>
</protein>
<evidence type="ECO:0008006" key="3">
    <source>
        <dbReference type="Google" id="ProtNLM"/>
    </source>
</evidence>
<evidence type="ECO:0000313" key="2">
    <source>
        <dbReference type="Proteomes" id="UP000250166"/>
    </source>
</evidence>
<accession>A0A2X3B1U4</accession>
<dbReference type="AlphaFoldDB" id="A0A2X3B1U4"/>
<gene>
    <name evidence="1" type="ORF">NCTC13102_01634</name>
</gene>
<name>A0A2X3B1U4_9HELI</name>
<reference evidence="1 2" key="1">
    <citation type="submission" date="2018-06" db="EMBL/GenBank/DDBJ databases">
        <authorList>
            <consortium name="Pathogen Informatics"/>
            <person name="Doyle S."/>
        </authorList>
    </citation>
    <scope>NUCLEOTIDE SEQUENCE [LARGE SCALE GENOMIC DNA]</scope>
    <source>
        <strain evidence="1 2">NCTC13102</strain>
    </source>
</reference>
<proteinExistence type="predicted"/>